<dbReference type="Gene3D" id="3.30.70.100">
    <property type="match status" value="1"/>
</dbReference>
<dbReference type="Pfam" id="PF00403">
    <property type="entry name" value="HMA"/>
    <property type="match status" value="1"/>
</dbReference>
<reference evidence="3 4" key="1">
    <citation type="journal article" date="2022" name="Microbiol. Resour. Announc.">
        <title>Complete Genome Sequence of the Hyperthermophilic and Acidophilic Archaeon Saccharolobus caldissimus Strain HS-3T.</title>
        <authorList>
            <person name="Sakai H.D."/>
            <person name="Kurosawa N."/>
        </authorList>
    </citation>
    <scope>NUCLEOTIDE SEQUENCE [LARGE SCALE GENOMIC DNA]</scope>
    <source>
        <strain evidence="3 4">JCM32116</strain>
    </source>
</reference>
<dbReference type="KEGG" id="scas:SACC_13790"/>
<evidence type="ECO:0000256" key="1">
    <source>
        <dbReference type="ARBA" id="ARBA00022723"/>
    </source>
</evidence>
<evidence type="ECO:0000259" key="2">
    <source>
        <dbReference type="PROSITE" id="PS50846"/>
    </source>
</evidence>
<proteinExistence type="predicted"/>
<sequence>MENNNSMRKLVVQIKGMECEGCVLNVTNRLKRIKGILNINVNLNEGLAYLDVNDKADLSKIEKEIREKINSAGYLVGEIREL</sequence>
<feature type="domain" description="HMA" evidence="2">
    <location>
        <begin position="8"/>
        <end position="77"/>
    </location>
</feature>
<keyword evidence="4" id="KW-1185">Reference proteome</keyword>
<dbReference type="InterPro" id="IPR017969">
    <property type="entry name" value="Heavy-metal-associated_CS"/>
</dbReference>
<protein>
    <recommendedName>
        <fullName evidence="2">HMA domain-containing protein</fullName>
    </recommendedName>
</protein>
<gene>
    <name evidence="3" type="ORF">SACC_13790</name>
</gene>
<dbReference type="GO" id="GO:0046872">
    <property type="term" value="F:metal ion binding"/>
    <property type="evidence" value="ECO:0007669"/>
    <property type="project" value="UniProtKB-KW"/>
</dbReference>
<dbReference type="Proteomes" id="UP001319921">
    <property type="component" value="Chromosome"/>
</dbReference>
<dbReference type="PROSITE" id="PS01047">
    <property type="entry name" value="HMA_1"/>
    <property type="match status" value="1"/>
</dbReference>
<evidence type="ECO:0000313" key="3">
    <source>
        <dbReference type="EMBL" id="BDB98362.1"/>
    </source>
</evidence>
<dbReference type="SUPFAM" id="SSF55008">
    <property type="entry name" value="HMA, heavy metal-associated domain"/>
    <property type="match status" value="1"/>
</dbReference>
<dbReference type="InterPro" id="IPR036163">
    <property type="entry name" value="HMA_dom_sf"/>
</dbReference>
<dbReference type="AlphaFoldDB" id="A0AAQ4CRD1"/>
<dbReference type="InterPro" id="IPR006121">
    <property type="entry name" value="HMA_dom"/>
</dbReference>
<dbReference type="CDD" id="cd00371">
    <property type="entry name" value="HMA"/>
    <property type="match status" value="1"/>
</dbReference>
<name>A0AAQ4CRD1_9CREN</name>
<organism evidence="3 4">
    <name type="scientific">Saccharolobus caldissimus</name>
    <dbReference type="NCBI Taxonomy" id="1702097"/>
    <lineage>
        <taxon>Archaea</taxon>
        <taxon>Thermoproteota</taxon>
        <taxon>Thermoprotei</taxon>
        <taxon>Sulfolobales</taxon>
        <taxon>Sulfolobaceae</taxon>
        <taxon>Saccharolobus</taxon>
    </lineage>
</organism>
<evidence type="ECO:0000313" key="4">
    <source>
        <dbReference type="Proteomes" id="UP001319921"/>
    </source>
</evidence>
<dbReference type="EMBL" id="AP025226">
    <property type="protein sequence ID" value="BDB98362.1"/>
    <property type="molecule type" value="Genomic_DNA"/>
</dbReference>
<keyword evidence="1" id="KW-0479">Metal-binding</keyword>
<dbReference type="PROSITE" id="PS50846">
    <property type="entry name" value="HMA_2"/>
    <property type="match status" value="1"/>
</dbReference>
<accession>A0AAQ4CRD1</accession>